<dbReference type="InterPro" id="IPR049712">
    <property type="entry name" value="Poly_export"/>
</dbReference>
<evidence type="ECO:0000313" key="5">
    <source>
        <dbReference type="Proteomes" id="UP001379235"/>
    </source>
</evidence>
<dbReference type="Gene3D" id="3.10.560.10">
    <property type="entry name" value="Outer membrane lipoprotein wza domain like"/>
    <property type="match status" value="1"/>
</dbReference>
<dbReference type="PANTHER" id="PTHR33619">
    <property type="entry name" value="POLYSACCHARIDE EXPORT PROTEIN GFCE-RELATED"/>
    <property type="match status" value="1"/>
</dbReference>
<protein>
    <submittedName>
        <fullName evidence="4">Polysaccharide biosynthesis/export family protein</fullName>
    </submittedName>
</protein>
<dbReference type="InterPro" id="IPR003715">
    <property type="entry name" value="Poly_export_N"/>
</dbReference>
<accession>A0ABU8S8Q0</accession>
<feature type="domain" description="Polysaccharide export protein N-terminal" evidence="2">
    <location>
        <begin position="66"/>
        <end position="140"/>
    </location>
</feature>
<evidence type="ECO:0000313" key="4">
    <source>
        <dbReference type="EMBL" id="MEJ6010332.1"/>
    </source>
</evidence>
<comment type="caution">
    <text evidence="4">The sequence shown here is derived from an EMBL/GenBank/DDBJ whole genome shotgun (WGS) entry which is preliminary data.</text>
</comment>
<evidence type="ECO:0000259" key="2">
    <source>
        <dbReference type="Pfam" id="PF02563"/>
    </source>
</evidence>
<proteinExistence type="predicted"/>
<dbReference type="PANTHER" id="PTHR33619:SF3">
    <property type="entry name" value="POLYSACCHARIDE EXPORT PROTEIN GFCE-RELATED"/>
    <property type="match status" value="1"/>
</dbReference>
<reference evidence="4 5" key="1">
    <citation type="submission" date="2024-03" db="EMBL/GenBank/DDBJ databases">
        <authorList>
            <person name="Jo J.-H."/>
        </authorList>
    </citation>
    <scope>NUCLEOTIDE SEQUENCE [LARGE SCALE GENOMIC DNA]</scope>
    <source>
        <strain evidence="4 5">AS3R-12</strain>
    </source>
</reference>
<dbReference type="Gene3D" id="3.30.1950.10">
    <property type="entry name" value="wza like domain"/>
    <property type="match status" value="1"/>
</dbReference>
<dbReference type="Pfam" id="PF10531">
    <property type="entry name" value="SLBB"/>
    <property type="match status" value="1"/>
</dbReference>
<dbReference type="Proteomes" id="UP001379235">
    <property type="component" value="Unassembled WGS sequence"/>
</dbReference>
<dbReference type="InterPro" id="IPR019554">
    <property type="entry name" value="Soluble_ligand-bd"/>
</dbReference>
<dbReference type="EMBL" id="JBBHJY010000004">
    <property type="protein sequence ID" value="MEJ6010332.1"/>
    <property type="molecule type" value="Genomic_DNA"/>
</dbReference>
<name>A0ABU8S8Q0_9SPHN</name>
<evidence type="ECO:0000259" key="3">
    <source>
        <dbReference type="Pfam" id="PF10531"/>
    </source>
</evidence>
<sequence>MGDRLQRTAGTSHVGEVLWSAWQVPARLVLVLALALILAGCNSRGGKIPYDPAGFGAPDRAELGTEAYDVPLGPLDVIRVSVFRVPDLSADYQVDAFGNLDLPLVGKFSVRDQSPDQLSTLLEQKYGAKYLQNPEITVRVVNTNRTSVTVEGAVNAPGIYALPGRTSLLGAIALARGINSNDGNAKRVAIFRKREGKTQAAAFDITSIRRGEMADPIVYPGDTIVVDSSSLRSLYRDLIQAIPLIAIFSNL</sequence>
<dbReference type="Pfam" id="PF02563">
    <property type="entry name" value="Poly_export"/>
    <property type="match status" value="1"/>
</dbReference>
<keyword evidence="5" id="KW-1185">Reference proteome</keyword>
<evidence type="ECO:0000256" key="1">
    <source>
        <dbReference type="ARBA" id="ARBA00022729"/>
    </source>
</evidence>
<organism evidence="4 5">
    <name type="scientific">Novosphingobium aquae</name>
    <dbReference type="NCBI Taxonomy" id="3133435"/>
    <lineage>
        <taxon>Bacteria</taxon>
        <taxon>Pseudomonadati</taxon>
        <taxon>Pseudomonadota</taxon>
        <taxon>Alphaproteobacteria</taxon>
        <taxon>Sphingomonadales</taxon>
        <taxon>Sphingomonadaceae</taxon>
        <taxon>Novosphingobium</taxon>
    </lineage>
</organism>
<keyword evidence="1" id="KW-0732">Signal</keyword>
<gene>
    <name evidence="4" type="ORF">WG900_10415</name>
</gene>
<feature type="domain" description="Soluble ligand binding" evidence="3">
    <location>
        <begin position="148"/>
        <end position="197"/>
    </location>
</feature>
<dbReference type="RefSeq" id="WP_339966896.1">
    <property type="nucleotide sequence ID" value="NZ_JBBHJY010000004.1"/>
</dbReference>